<keyword evidence="5" id="KW-0680">Restriction system</keyword>
<evidence type="ECO:0000259" key="9">
    <source>
        <dbReference type="Pfam" id="PF12950"/>
    </source>
</evidence>
<keyword evidence="3" id="KW-0808">Transferase</keyword>
<accession>A0A2A6RIN0</accession>
<proteinExistence type="predicted"/>
<dbReference type="GO" id="GO:0009007">
    <property type="term" value="F:site-specific DNA-methyltransferase (adenine-specific) activity"/>
    <property type="evidence" value="ECO:0007669"/>
    <property type="project" value="UniProtKB-EC"/>
</dbReference>
<dbReference type="EC" id="2.1.1.72" evidence="1"/>
<dbReference type="InterPro" id="IPR002052">
    <property type="entry name" value="DNA_methylase_N6_adenine_CS"/>
</dbReference>
<dbReference type="InterPro" id="IPR011639">
    <property type="entry name" value="MethylTrfase_TaqI-like_dom"/>
</dbReference>
<reference evidence="11" key="1">
    <citation type="submission" date="2017-08" db="EMBL/GenBank/DDBJ databases">
        <authorList>
            <person name="Grouzdev D.S."/>
            <person name="Gaisin V.A."/>
            <person name="Rysina M.S."/>
            <person name="Gorlenko V.M."/>
        </authorList>
    </citation>
    <scope>NUCLEOTIDE SEQUENCE [LARGE SCALE GENOMIC DNA]</scope>
    <source>
        <strain evidence="11">Kir15-3F</strain>
    </source>
</reference>
<dbReference type="InterPro" id="IPR050953">
    <property type="entry name" value="N4_N6_ade-DNA_methylase"/>
</dbReference>
<dbReference type="PANTHER" id="PTHR33841:SF1">
    <property type="entry name" value="DNA METHYLTRANSFERASE A"/>
    <property type="match status" value="1"/>
</dbReference>
<dbReference type="PANTHER" id="PTHR33841">
    <property type="entry name" value="DNA METHYLTRANSFERASE YEEA-RELATED"/>
    <property type="match status" value="1"/>
</dbReference>
<dbReference type="Gene3D" id="3.40.50.150">
    <property type="entry name" value="Vaccinia Virus protein VP39"/>
    <property type="match status" value="2"/>
</dbReference>
<gene>
    <name evidence="10" type="ORF">CJ255_11220</name>
</gene>
<dbReference type="EMBL" id="NQWI01000045">
    <property type="protein sequence ID" value="PDW02984.1"/>
    <property type="molecule type" value="Genomic_DNA"/>
</dbReference>
<evidence type="ECO:0000256" key="6">
    <source>
        <dbReference type="ARBA" id="ARBA00023125"/>
    </source>
</evidence>
<dbReference type="Gene3D" id="3.90.220.10">
    <property type="entry name" value="Adenine-n6-DNA-methyltransferase Taqi, Chain A, domain 2"/>
    <property type="match status" value="1"/>
</dbReference>
<organism evidence="10 11">
    <name type="scientific">Candidatus Viridilinea mediisalina</name>
    <dbReference type="NCBI Taxonomy" id="2024553"/>
    <lineage>
        <taxon>Bacteria</taxon>
        <taxon>Bacillati</taxon>
        <taxon>Chloroflexota</taxon>
        <taxon>Chloroflexia</taxon>
        <taxon>Chloroflexales</taxon>
        <taxon>Chloroflexineae</taxon>
        <taxon>Oscillochloridaceae</taxon>
        <taxon>Candidatus Viridilinea</taxon>
    </lineage>
</organism>
<name>A0A2A6RIN0_9CHLR</name>
<protein>
    <recommendedName>
        <fullName evidence="1">site-specific DNA-methyltransferase (adenine-specific)</fullName>
        <ecNumber evidence="1">2.1.1.72</ecNumber>
    </recommendedName>
</protein>
<dbReference type="InterPro" id="IPR029063">
    <property type="entry name" value="SAM-dependent_MTases_sf"/>
</dbReference>
<sequence>MTVSQFFLATPAHHNQQLFSDYYLNYILPTYADWRLLVDKAAVLLEQLQEIWAAFVPGGNEAQTEDDLIKPVLQALGHTFEIQAALRTPDGTKKPDYIFYRDAAARDALKGATLDDTLPTHGCIAVGDAKYWDRPLDMTLKLKSGDAFSNKNPAFQIHFYMQHSGAEWGILTNGRLWRLYHKETAHKLDRYYEIDLPALLKRNDPRAFLYFYAFFHRSAFDDHPLGLRTLLRASTEFARGISDNLKEQVYDALRCIAQGFLDYPPNRLGYDPATLRTIYDHSLIVLYRLLFIFYAEARDLLSLHVSKQYRKFYSLNAMKREIVNHDVDLLPDSATYWPRLRTLFNFINQGSPPLNIAIFNGGLFDPAKYPFLEEKSVGDGRLIQAIDMLARVDGKFIDYRDLAERHLGTIYEGLLEFHLEAIAPEQQWIVALLNDKGERKTTGSYYTPDYIVKYIVDQTVGPALRRAVAGLEDDAAKLRAVLKLNLCDPAMGSGHFLVEATEYIARFLVDLALTPEEGTNEADLAYWKRRVAQSCIYGVDLNPLAVDLAKLSLWLATVAQDRPLSFLDHHLRCGNALIGARLADLDVGPATPQPTKAKRATTPTAQLALFSDEDFRRSISSAVDSMWLIETKEGNTVDEVKEQERIYLELRSTLTRKYGRLANLATAKHFGLNVPPELSNPLSDYASGRAMAALKEIDDLLQQADAIAAERRFFHWELEFPEVFFDRHGTPLGDAAGFDVVVGNPPYANAWSMTRVDSRSRQVIEVFLNKYNLLEGHWDLYTAFIVKTFDLLKLMGWHSFIIPDAFAREKYAKSLREHILRSVKICEIMHFEGLNVFKEVSRHCIIYVIRNEKPDPDTTARVVSPLEVDQLLKIEGTILQQEWLQHESSQIRLNLAQGQIRNLITKMAHSAIRIGEFCYVMVGATTHSRDKKSFKKNDIVTKEPRGNAKKFFDGSNMSRYRIVWDGRYIDYRKDEMYGPRVPKLFESPKIVIRDVTGANETLLVSYDDEGLYCDHLVTCVTYYENLEGTDALTSFQGYSRLSKPYPALQYVTALVASRAMTWYFREVFATSTLQGSYSHTYPQQIRAFPIRRIAFTTPDAERAARCADGLALYAAGQHTELLHFCKERLAADPEQSDVVHDLLAHLAQQMLDLHTQRAGALEDLLLDLEGVLEPEFLERLARLYTPPRPPPQGDKAVTARQSKYAAALAAATQQLGDLATRPLELRDDIGALSEAQWKWLLKERLKHKLGSMAELVKVYRTRQPAIAALDQRIAATDHLIDQIVYALYGLSDEEIALVEGS</sequence>
<evidence type="ECO:0000313" key="10">
    <source>
        <dbReference type="EMBL" id="PDW02984.1"/>
    </source>
</evidence>
<dbReference type="InterPro" id="IPR023135">
    <property type="entry name" value="N6_DNA_MeTrfase_TaqI_C"/>
</dbReference>
<dbReference type="PRINTS" id="PR00507">
    <property type="entry name" value="N12N6MTFRASE"/>
</dbReference>
<evidence type="ECO:0000256" key="4">
    <source>
        <dbReference type="ARBA" id="ARBA00022691"/>
    </source>
</evidence>
<dbReference type="PROSITE" id="PS00092">
    <property type="entry name" value="N6_MTASE"/>
    <property type="match status" value="1"/>
</dbReference>
<dbReference type="REBASE" id="279123">
    <property type="entry name" value="Cba153FORF11220P"/>
</dbReference>
<comment type="catalytic activity">
    <reaction evidence="7">
        <text>a 2'-deoxyadenosine in DNA + S-adenosyl-L-methionine = an N(6)-methyl-2'-deoxyadenosine in DNA + S-adenosyl-L-homocysteine + H(+)</text>
        <dbReference type="Rhea" id="RHEA:15197"/>
        <dbReference type="Rhea" id="RHEA-COMP:12418"/>
        <dbReference type="Rhea" id="RHEA-COMP:12419"/>
        <dbReference type="ChEBI" id="CHEBI:15378"/>
        <dbReference type="ChEBI" id="CHEBI:57856"/>
        <dbReference type="ChEBI" id="CHEBI:59789"/>
        <dbReference type="ChEBI" id="CHEBI:90615"/>
        <dbReference type="ChEBI" id="CHEBI:90616"/>
        <dbReference type="EC" id="2.1.1.72"/>
    </reaction>
</comment>
<dbReference type="GO" id="GO:0003677">
    <property type="term" value="F:DNA binding"/>
    <property type="evidence" value="ECO:0007669"/>
    <property type="project" value="UniProtKB-KW"/>
</dbReference>
<evidence type="ECO:0000256" key="7">
    <source>
        <dbReference type="ARBA" id="ARBA00047942"/>
    </source>
</evidence>
<comment type="caution">
    <text evidence="10">The sequence shown here is derived from an EMBL/GenBank/DDBJ whole genome shotgun (WGS) entry which is preliminary data.</text>
</comment>
<dbReference type="RefSeq" id="WP_097644197.1">
    <property type="nucleotide sequence ID" value="NZ_NQWI01000045.1"/>
</dbReference>
<dbReference type="Pfam" id="PF07669">
    <property type="entry name" value="Eco57I"/>
    <property type="match status" value="1"/>
</dbReference>
<dbReference type="GO" id="GO:0032259">
    <property type="term" value="P:methylation"/>
    <property type="evidence" value="ECO:0007669"/>
    <property type="project" value="UniProtKB-KW"/>
</dbReference>
<evidence type="ECO:0000256" key="2">
    <source>
        <dbReference type="ARBA" id="ARBA00022603"/>
    </source>
</evidence>
<feature type="domain" description="Type II methyltransferase M.TaqI-like" evidence="8">
    <location>
        <begin position="535"/>
        <end position="837"/>
    </location>
</feature>
<keyword evidence="2" id="KW-0489">Methyltransferase</keyword>
<dbReference type="InterPro" id="IPR025931">
    <property type="entry name" value="TaqI_C"/>
</dbReference>
<keyword evidence="4" id="KW-0949">S-adenosyl-L-methionine</keyword>
<dbReference type="Proteomes" id="UP000220527">
    <property type="component" value="Unassembled WGS sequence"/>
</dbReference>
<evidence type="ECO:0000256" key="5">
    <source>
        <dbReference type="ARBA" id="ARBA00022747"/>
    </source>
</evidence>
<keyword evidence="11" id="KW-1185">Reference proteome</keyword>
<evidence type="ECO:0000313" key="11">
    <source>
        <dbReference type="Proteomes" id="UP000220527"/>
    </source>
</evidence>
<evidence type="ECO:0000256" key="3">
    <source>
        <dbReference type="ARBA" id="ARBA00022679"/>
    </source>
</evidence>
<dbReference type="Pfam" id="PF12950">
    <property type="entry name" value="TaqI_C"/>
    <property type="match status" value="1"/>
</dbReference>
<dbReference type="GO" id="GO:0009307">
    <property type="term" value="P:DNA restriction-modification system"/>
    <property type="evidence" value="ECO:0007669"/>
    <property type="project" value="UniProtKB-KW"/>
</dbReference>
<evidence type="ECO:0000259" key="8">
    <source>
        <dbReference type="Pfam" id="PF07669"/>
    </source>
</evidence>
<dbReference type="OrthoDB" id="9815272at2"/>
<feature type="domain" description="TaqI-like C-terminal specificity" evidence="9">
    <location>
        <begin position="950"/>
        <end position="1090"/>
    </location>
</feature>
<keyword evidence="6" id="KW-0238">DNA-binding</keyword>
<dbReference type="SUPFAM" id="SSF53335">
    <property type="entry name" value="S-adenosyl-L-methionine-dependent methyltransferases"/>
    <property type="match status" value="1"/>
</dbReference>
<evidence type="ECO:0000256" key="1">
    <source>
        <dbReference type="ARBA" id="ARBA00011900"/>
    </source>
</evidence>